<reference evidence="1 2" key="1">
    <citation type="submission" date="2019-06" db="EMBL/GenBank/DDBJ databases">
        <title>Draft genomes of female and male turbot (Scophthalmus maximus).</title>
        <authorList>
            <person name="Xu H."/>
            <person name="Xu X.-W."/>
            <person name="Shao C."/>
            <person name="Chen S."/>
        </authorList>
    </citation>
    <scope>NUCLEOTIDE SEQUENCE [LARGE SCALE GENOMIC DNA]</scope>
    <source>
        <strain evidence="1">Ysfricsl-2016a</strain>
        <tissue evidence="1">Blood</tissue>
    </source>
</reference>
<protein>
    <submittedName>
        <fullName evidence="1">Uncharacterized protein</fullName>
    </submittedName>
</protein>
<name>A0A6A4RR95_SCOMX</name>
<dbReference type="Proteomes" id="UP000438429">
    <property type="component" value="Unassembled WGS sequence"/>
</dbReference>
<sequence>MTAPHGPERKLSICQVTARRRRVLQCFHTNAASSTHGDSAAVEDSPLTLIKKHNITSTPVGSTPIHSFLDDGANRGCDRAFMWTRNNWKNEFSDWKNATKVEN</sequence>
<accession>A0A6A4RR95</accession>
<gene>
    <name evidence="1" type="ORF">F2P81_025986</name>
</gene>
<dbReference type="AlphaFoldDB" id="A0A6A4RR95"/>
<dbReference type="EMBL" id="VEVO01002198">
    <property type="protein sequence ID" value="KAF0021761.1"/>
    <property type="molecule type" value="Genomic_DNA"/>
</dbReference>
<evidence type="ECO:0000313" key="1">
    <source>
        <dbReference type="EMBL" id="KAF0021761.1"/>
    </source>
</evidence>
<proteinExistence type="predicted"/>
<comment type="caution">
    <text evidence="1">The sequence shown here is derived from an EMBL/GenBank/DDBJ whole genome shotgun (WGS) entry which is preliminary data.</text>
</comment>
<evidence type="ECO:0000313" key="2">
    <source>
        <dbReference type="Proteomes" id="UP000438429"/>
    </source>
</evidence>
<organism evidence="1 2">
    <name type="scientific">Scophthalmus maximus</name>
    <name type="common">Turbot</name>
    <name type="synonym">Psetta maxima</name>
    <dbReference type="NCBI Taxonomy" id="52904"/>
    <lineage>
        <taxon>Eukaryota</taxon>
        <taxon>Metazoa</taxon>
        <taxon>Chordata</taxon>
        <taxon>Craniata</taxon>
        <taxon>Vertebrata</taxon>
        <taxon>Euteleostomi</taxon>
        <taxon>Actinopterygii</taxon>
        <taxon>Neopterygii</taxon>
        <taxon>Teleostei</taxon>
        <taxon>Neoteleostei</taxon>
        <taxon>Acanthomorphata</taxon>
        <taxon>Carangaria</taxon>
        <taxon>Pleuronectiformes</taxon>
        <taxon>Pleuronectoidei</taxon>
        <taxon>Scophthalmidae</taxon>
        <taxon>Scophthalmus</taxon>
    </lineage>
</organism>